<dbReference type="KEGG" id="anp:FK178_06390"/>
<reference evidence="1 2" key="1">
    <citation type="submission" date="2019-08" db="EMBL/GenBank/DDBJ databases">
        <title>Antarcticibacterium arcticum sp. nov., a bacterium isolated from marine sediment of the Canadian Beaufort Sea.</title>
        <authorList>
            <person name="Lee Y.M."/>
            <person name="Baek K."/>
            <person name="Lee D.-H."/>
            <person name="Shin S.C."/>
            <person name="Jin Y.K."/>
            <person name="Park Y."/>
        </authorList>
    </citation>
    <scope>NUCLEOTIDE SEQUENCE [LARGE SCALE GENOMIC DNA]</scope>
    <source>
        <strain evidence="1 2">PAMC 28998</strain>
    </source>
</reference>
<dbReference type="Proteomes" id="UP000321954">
    <property type="component" value="Chromosome"/>
</dbReference>
<evidence type="ECO:0008006" key="3">
    <source>
        <dbReference type="Google" id="ProtNLM"/>
    </source>
</evidence>
<evidence type="ECO:0000313" key="2">
    <source>
        <dbReference type="Proteomes" id="UP000321954"/>
    </source>
</evidence>
<keyword evidence="2" id="KW-1185">Reference proteome</keyword>
<dbReference type="RefSeq" id="WP_146832363.1">
    <property type="nucleotide sequence ID" value="NZ_CP042476.1"/>
</dbReference>
<organism evidence="1 2">
    <name type="scientific">Antarcticibacterium arcticum</name>
    <dbReference type="NCBI Taxonomy" id="2585771"/>
    <lineage>
        <taxon>Bacteria</taxon>
        <taxon>Pseudomonadati</taxon>
        <taxon>Bacteroidota</taxon>
        <taxon>Flavobacteriia</taxon>
        <taxon>Flavobacteriales</taxon>
        <taxon>Flavobacteriaceae</taxon>
        <taxon>Antarcticibacterium</taxon>
    </lineage>
</organism>
<dbReference type="AlphaFoldDB" id="A0A5B8YHG7"/>
<dbReference type="EMBL" id="CP042476">
    <property type="protein sequence ID" value="QED37370.1"/>
    <property type="molecule type" value="Genomic_DNA"/>
</dbReference>
<gene>
    <name evidence="1" type="ORF">FK178_06390</name>
</gene>
<accession>A0A5B8YHG7</accession>
<dbReference type="OrthoDB" id="5187906at2"/>
<proteinExistence type="predicted"/>
<evidence type="ECO:0000313" key="1">
    <source>
        <dbReference type="EMBL" id="QED37370.1"/>
    </source>
</evidence>
<sequence>MEVRKCPVCENELRGRTDKKFCNPSCKSAFHYNAMLEQGQSFYARVDRHLKKNRQLLKKYNKAGKSTVRAAVLIEEGFNPKFFTHYWKNNEGSVYLFVYEFGFLSRMANGKKKYILITWQHYMEKN</sequence>
<protein>
    <recommendedName>
        <fullName evidence="3">DUF2116 family Zn-ribbon domain-containing protein</fullName>
    </recommendedName>
</protein>
<name>A0A5B8YHG7_9FLAO</name>